<organism evidence="1 2">
    <name type="scientific">Candidatus Methanoperedens nitratireducens</name>
    <dbReference type="NCBI Taxonomy" id="1392998"/>
    <lineage>
        <taxon>Archaea</taxon>
        <taxon>Methanobacteriati</taxon>
        <taxon>Methanobacteriota</taxon>
        <taxon>Stenosarchaea group</taxon>
        <taxon>Methanomicrobia</taxon>
        <taxon>Methanosarcinales</taxon>
        <taxon>ANME-2 cluster</taxon>
        <taxon>Candidatus Methanoperedentaceae</taxon>
        <taxon>Candidatus Methanoperedens</taxon>
    </lineage>
</organism>
<reference evidence="2" key="1">
    <citation type="submission" date="2017-06" db="EMBL/GenBank/DDBJ databases">
        <authorList>
            <person name="Cremers G."/>
        </authorList>
    </citation>
    <scope>NUCLEOTIDE SEQUENCE [LARGE SCALE GENOMIC DNA]</scope>
</reference>
<evidence type="ECO:0000313" key="2">
    <source>
        <dbReference type="Proteomes" id="UP000218615"/>
    </source>
</evidence>
<accession>A0A284VSD4</accession>
<name>A0A284VSD4_9EURY</name>
<proteinExistence type="predicted"/>
<protein>
    <recommendedName>
        <fullName evidence="3">Lipoprotein</fullName>
    </recommendedName>
</protein>
<evidence type="ECO:0008006" key="3">
    <source>
        <dbReference type="Google" id="ProtNLM"/>
    </source>
</evidence>
<keyword evidence="2" id="KW-1185">Reference proteome</keyword>
<sequence>MQTQNLRNMKHFFLLILVVIFISGCVEKKDITKEQLQKKFQISIIYITRKKPMDTICL</sequence>
<dbReference type="AlphaFoldDB" id="A0A284VSD4"/>
<gene>
    <name evidence="1" type="ORF">MNV_590051</name>
</gene>
<evidence type="ECO:0000313" key="1">
    <source>
        <dbReference type="EMBL" id="SNQ62118.1"/>
    </source>
</evidence>
<dbReference type="EMBL" id="FZMP01000206">
    <property type="protein sequence ID" value="SNQ62118.1"/>
    <property type="molecule type" value="Genomic_DNA"/>
</dbReference>
<dbReference type="PROSITE" id="PS51257">
    <property type="entry name" value="PROKAR_LIPOPROTEIN"/>
    <property type="match status" value="1"/>
</dbReference>
<dbReference type="Proteomes" id="UP000218615">
    <property type="component" value="Unassembled WGS sequence"/>
</dbReference>